<comment type="caution">
    <text evidence="1">The sequence shown here is derived from an EMBL/GenBank/DDBJ whole genome shotgun (WGS) entry which is preliminary data.</text>
</comment>
<reference evidence="1 2" key="1">
    <citation type="submission" date="2014-10" db="EMBL/GenBank/DDBJ databases">
        <title>Draft genome of the hookworm Ancylostoma caninum.</title>
        <authorList>
            <person name="Mitreva M."/>
        </authorList>
    </citation>
    <scope>NUCLEOTIDE SEQUENCE [LARGE SCALE GENOMIC DNA]</scope>
    <source>
        <strain evidence="1 2">Baltimore</strain>
    </source>
</reference>
<accession>A0A368F6Y4</accession>
<name>A0A368F6Y4_ANCCA</name>
<keyword evidence="2" id="KW-1185">Reference proteome</keyword>
<organism evidence="1 2">
    <name type="scientific">Ancylostoma caninum</name>
    <name type="common">Dog hookworm</name>
    <dbReference type="NCBI Taxonomy" id="29170"/>
    <lineage>
        <taxon>Eukaryota</taxon>
        <taxon>Metazoa</taxon>
        <taxon>Ecdysozoa</taxon>
        <taxon>Nematoda</taxon>
        <taxon>Chromadorea</taxon>
        <taxon>Rhabditida</taxon>
        <taxon>Rhabditina</taxon>
        <taxon>Rhabditomorpha</taxon>
        <taxon>Strongyloidea</taxon>
        <taxon>Ancylostomatidae</taxon>
        <taxon>Ancylostomatinae</taxon>
        <taxon>Ancylostoma</taxon>
    </lineage>
</organism>
<dbReference type="AlphaFoldDB" id="A0A368F6Y4"/>
<sequence>MRQGTTERTIPRVRSLLYIRWRDLSKDFLRSSPLVSSGVVAGCRSIGGIKMGFLSSQVCPS</sequence>
<protein>
    <submittedName>
        <fullName evidence="1">Uncharacterized protein</fullName>
    </submittedName>
</protein>
<evidence type="ECO:0000313" key="1">
    <source>
        <dbReference type="EMBL" id="RCN26645.1"/>
    </source>
</evidence>
<gene>
    <name evidence="1" type="ORF">ANCCAN_27628</name>
</gene>
<dbReference type="Proteomes" id="UP000252519">
    <property type="component" value="Unassembled WGS sequence"/>
</dbReference>
<evidence type="ECO:0000313" key="2">
    <source>
        <dbReference type="Proteomes" id="UP000252519"/>
    </source>
</evidence>
<dbReference type="EMBL" id="JOJR01006634">
    <property type="protein sequence ID" value="RCN26645.1"/>
    <property type="molecule type" value="Genomic_DNA"/>
</dbReference>
<proteinExistence type="predicted"/>